<proteinExistence type="predicted"/>
<protein>
    <submittedName>
        <fullName evidence="3">Terminase large subunit</fullName>
    </submittedName>
</protein>
<feature type="domain" description="Terminase large subunit-like endonuclease" evidence="2">
    <location>
        <begin position="293"/>
        <end position="579"/>
    </location>
</feature>
<dbReference type="Pfam" id="PF03354">
    <property type="entry name" value="TerL_ATPase"/>
    <property type="match status" value="1"/>
</dbReference>
<dbReference type="Gene3D" id="3.40.50.300">
    <property type="entry name" value="P-loop containing nucleotide triphosphate hydrolases"/>
    <property type="match status" value="1"/>
</dbReference>
<dbReference type="Proteomes" id="UP000277537">
    <property type="component" value="Unassembled WGS sequence"/>
</dbReference>
<evidence type="ECO:0000313" key="3">
    <source>
        <dbReference type="EMBL" id="RSE21260.1"/>
    </source>
</evidence>
<dbReference type="AlphaFoldDB" id="A0A3R9EXH2"/>
<comment type="caution">
    <text evidence="3">The sequence shown here is derived from an EMBL/GenBank/DDBJ whole genome shotgun (WGS) entry which is preliminary data.</text>
</comment>
<dbReference type="InterPro" id="IPR005021">
    <property type="entry name" value="Terminase_largesu-like"/>
</dbReference>
<gene>
    <name evidence="3" type="ORF">EGT73_14100</name>
</gene>
<dbReference type="RefSeq" id="WP_125274638.1">
    <property type="nucleotide sequence ID" value="NZ_RHXE01000040.1"/>
</dbReference>
<dbReference type="PANTHER" id="PTHR41287">
    <property type="match status" value="1"/>
</dbReference>
<dbReference type="PANTHER" id="PTHR41287:SF1">
    <property type="entry name" value="PROTEIN YMFN"/>
    <property type="match status" value="1"/>
</dbReference>
<dbReference type="InterPro" id="IPR027417">
    <property type="entry name" value="P-loop_NTPase"/>
</dbReference>
<name>A0A3R9EXH2_ACIJO</name>
<evidence type="ECO:0000259" key="1">
    <source>
        <dbReference type="Pfam" id="PF03354"/>
    </source>
</evidence>
<dbReference type="EMBL" id="RHXE01000040">
    <property type="protein sequence ID" value="RSE21260.1"/>
    <property type="molecule type" value="Genomic_DNA"/>
</dbReference>
<reference evidence="3 4" key="1">
    <citation type="submission" date="2018-10" db="EMBL/GenBank/DDBJ databases">
        <title>Transmission dynamics of multidrug resistant bacteria on intensive care unit surfaces.</title>
        <authorList>
            <person name="D'Souza A.W."/>
            <person name="Potter R.F."/>
            <person name="Wallace M."/>
            <person name="Shupe A."/>
            <person name="Patel S."/>
            <person name="Sun S."/>
            <person name="Gul D."/>
            <person name="Kwon J.H."/>
            <person name="Andleeb S."/>
            <person name="Burnham C.-A.D."/>
            <person name="Dantas G."/>
        </authorList>
    </citation>
    <scope>NUCLEOTIDE SEQUENCE [LARGE SCALE GENOMIC DNA]</scope>
    <source>
        <strain evidence="3 4">AJ_385</strain>
    </source>
</reference>
<accession>A0A3R9EXH2</accession>
<evidence type="ECO:0000259" key="2">
    <source>
        <dbReference type="Pfam" id="PF20441"/>
    </source>
</evidence>
<dbReference type="Pfam" id="PF20441">
    <property type="entry name" value="TerL_nuclease"/>
    <property type="match status" value="1"/>
</dbReference>
<sequence length="611" mass="69706">MRDYFKITLQYCLDVRSGVRTAGQLEKLAVKRFLSDLSKSTFNVESVDEETQELLQKLKYKSKPDIDFEYELDIRRAHHALFFIETCPHVKGDLAKLRPDGTRQSLILEPWQVFATFNIFGWIGFDGKRRFLYVYIEVAKKNGKSTWLAAIALYLCFIDGEMGAEVYTAATSAEQAKIVFNDASKMVEYSPKMRAHFGIEFSKYSVFQTETNSVLKALSQDRGGTKDGLNVHAAIIDELHAHKTADMYDIVANGIAARSEPLILAITTAGDDTTSKCYQERQVVVDILKGKAKHDQYFGMVFCLDRGDDWLDPKVWPKANPNFGVSVNEKYLHSVFEKVKVSPKQESITRQKHLNEWIGAVDGWISPTIWGNAESSLTETAFNGQVCFGGYDLASRLDLASWGRLRPRLEEGKVHWYIFTSNYINEHVVDTKEAINGEKRPDEYPVWRDQGHLIVTEGKTTDFERIQRDIEDFHTENPFYEMGHDPYHAAQLTANLLDEGINVIEVPQVTKFMSEPMRWIEQLLAEDRLHHDGDPVLKWCMCNVVVRPDVNNQILPRKNSPGKKIDAAVGLIIAASRAMHYDDESVFDLVPGEDDGNIDDWLKDMIKVKKR</sequence>
<feature type="domain" description="Terminase large subunit-like ATPase" evidence="1">
    <location>
        <begin position="110"/>
        <end position="282"/>
    </location>
</feature>
<evidence type="ECO:0000313" key="4">
    <source>
        <dbReference type="Proteomes" id="UP000277537"/>
    </source>
</evidence>
<dbReference type="GO" id="GO:0004519">
    <property type="term" value="F:endonuclease activity"/>
    <property type="evidence" value="ECO:0007669"/>
    <property type="project" value="InterPro"/>
</dbReference>
<dbReference type="InterPro" id="IPR046462">
    <property type="entry name" value="TerL_nuclease"/>
</dbReference>
<organism evidence="3 4">
    <name type="scientific">Acinetobacter johnsonii</name>
    <dbReference type="NCBI Taxonomy" id="40214"/>
    <lineage>
        <taxon>Bacteria</taxon>
        <taxon>Pseudomonadati</taxon>
        <taxon>Pseudomonadota</taxon>
        <taxon>Gammaproteobacteria</taxon>
        <taxon>Moraxellales</taxon>
        <taxon>Moraxellaceae</taxon>
        <taxon>Acinetobacter</taxon>
    </lineage>
</organism>
<dbReference type="InterPro" id="IPR046461">
    <property type="entry name" value="TerL_ATPase"/>
</dbReference>